<name>A0A327QCV6_9BACT</name>
<evidence type="ECO:0000256" key="1">
    <source>
        <dbReference type="ARBA" id="ARBA00022723"/>
    </source>
</evidence>
<dbReference type="InterPro" id="IPR020855">
    <property type="entry name" value="Ureohydrolase_Mn_BS"/>
</dbReference>
<dbReference type="AlphaFoldDB" id="A0A327QCV6"/>
<dbReference type="HAMAP" id="MF_00737">
    <property type="entry name" value="Formimidoylglutam"/>
    <property type="match status" value="1"/>
</dbReference>
<dbReference type="GO" id="GO:0019556">
    <property type="term" value="P:L-histidine catabolic process to glutamate and formamide"/>
    <property type="evidence" value="ECO:0007669"/>
    <property type="project" value="UniProtKB-UniRule"/>
</dbReference>
<evidence type="ECO:0000256" key="4">
    <source>
        <dbReference type="ARBA" id="ARBA00023211"/>
    </source>
</evidence>
<dbReference type="UniPathway" id="UPA00379">
    <property type="reaction ID" value="UER00552"/>
</dbReference>
<dbReference type="EC" id="3.5.3.8" evidence="5 6"/>
<comment type="caution">
    <text evidence="10">The sequence shown here is derived from an EMBL/GenBank/DDBJ whole genome shotgun (WGS) entry which is preliminary data.</text>
</comment>
<evidence type="ECO:0000256" key="9">
    <source>
        <dbReference type="RuleBase" id="RU003684"/>
    </source>
</evidence>
<evidence type="ECO:0000256" key="8">
    <source>
        <dbReference type="PROSITE-ProRule" id="PRU00742"/>
    </source>
</evidence>
<dbReference type="InterPro" id="IPR023696">
    <property type="entry name" value="Ureohydrolase_dom_sf"/>
</dbReference>
<dbReference type="PROSITE" id="PS01053">
    <property type="entry name" value="ARGINASE_1"/>
    <property type="match status" value="1"/>
</dbReference>
<sequence length="333" mass="36532">MNSKYYYPTKENVWQGRIDGEEENTQRWHQAMQCIDLSKNELPKLHNGRRGIALLGFACDEGVRRNLGRIGAVAGPGALRKACANFPVHFRKNLLVDVGDIVCDDGNLEASQDALRATVENLLLHGYMPLLLGGGHEITYGHACACYNILKASERQLGIINFDAHFDIRKPGPAGPSSGTGFYQLAMDAKARAEQLRFLALGIQPNSNTGLLFETVKEHGGEYLPADYFNHAKMDALLQTIKAFINNTDGLYITVDLDVFSAAFAPGVSATAYNGITPGENFLECFRYLLRSGKVMSIDIAELNPSLDIDNRTAKLGASLMFEVVSAHLGMQF</sequence>
<dbReference type="PROSITE" id="PS51409">
    <property type="entry name" value="ARGINASE_2"/>
    <property type="match status" value="1"/>
</dbReference>
<dbReference type="NCBIfam" id="TIGR01227">
    <property type="entry name" value="hutG"/>
    <property type="match status" value="1"/>
</dbReference>
<keyword evidence="2 5" id="KW-0378">Hydrolase</keyword>
<dbReference type="GO" id="GO:0050415">
    <property type="term" value="F:formimidoylglutamase activity"/>
    <property type="evidence" value="ECO:0007669"/>
    <property type="project" value="UniProtKB-UniRule"/>
</dbReference>
<dbReference type="SUPFAM" id="SSF52768">
    <property type="entry name" value="Arginase/deacetylase"/>
    <property type="match status" value="1"/>
</dbReference>
<dbReference type="CDD" id="cd09988">
    <property type="entry name" value="Formimidoylglutamase"/>
    <property type="match status" value="1"/>
</dbReference>
<feature type="binding site" evidence="5 7">
    <location>
        <position position="167"/>
    </location>
    <ligand>
        <name>Mn(2+)</name>
        <dbReference type="ChEBI" id="CHEBI:29035"/>
        <label>1</label>
    </ligand>
</feature>
<comment type="similarity">
    <text evidence="5 8 9">Belongs to the arginase family.</text>
</comment>
<evidence type="ECO:0000313" key="10">
    <source>
        <dbReference type="EMBL" id="RAJ02466.1"/>
    </source>
</evidence>
<dbReference type="PANTHER" id="PTHR11358">
    <property type="entry name" value="ARGINASE/AGMATINASE"/>
    <property type="match status" value="1"/>
</dbReference>
<dbReference type="InterPro" id="IPR005923">
    <property type="entry name" value="HutG"/>
</dbReference>
<dbReference type="PIRSF" id="PIRSF036979">
    <property type="entry name" value="Arginase"/>
    <property type="match status" value="1"/>
</dbReference>
<comment type="pathway">
    <text evidence="5">Amino-acid degradation; L-histidine degradation into L-glutamate; L-glutamate from N-formimidoyl-L-glutamate (hydrolase route): step 1/1.</text>
</comment>
<evidence type="ECO:0000256" key="3">
    <source>
        <dbReference type="ARBA" id="ARBA00022808"/>
    </source>
</evidence>
<reference evidence="10 11" key="1">
    <citation type="submission" date="2018-06" db="EMBL/GenBank/DDBJ databases">
        <title>Genomic Encyclopedia of Archaeal and Bacterial Type Strains, Phase II (KMG-II): from individual species to whole genera.</title>
        <authorList>
            <person name="Goeker M."/>
        </authorList>
    </citation>
    <scope>NUCLEOTIDE SEQUENCE [LARGE SCALE GENOMIC DNA]</scope>
    <source>
        <strain evidence="10 11">DSM 23857</strain>
    </source>
</reference>
<comment type="function">
    <text evidence="5">Catalyzes the conversion of N-formimidoyl-L-glutamate to L-glutamate and formamide.</text>
</comment>
<comment type="catalytic activity">
    <reaction evidence="5">
        <text>N-formimidoyl-L-glutamate + H2O = formamide + L-glutamate</text>
        <dbReference type="Rhea" id="RHEA:22492"/>
        <dbReference type="ChEBI" id="CHEBI:15377"/>
        <dbReference type="ChEBI" id="CHEBI:16397"/>
        <dbReference type="ChEBI" id="CHEBI:29985"/>
        <dbReference type="ChEBI" id="CHEBI:58928"/>
        <dbReference type="EC" id="3.5.3.8"/>
    </reaction>
</comment>
<protein>
    <recommendedName>
        <fullName evidence="5 6">Formimidoylglutamase</fullName>
        <ecNumber evidence="5 6">3.5.3.8</ecNumber>
    </recommendedName>
    <alternativeName>
        <fullName evidence="5">Formiminoglutamase</fullName>
    </alternativeName>
    <alternativeName>
        <fullName evidence="5">Formiminoglutamate hydrolase</fullName>
    </alternativeName>
</protein>
<feature type="binding site" evidence="5">
    <location>
        <position position="163"/>
    </location>
    <ligand>
        <name>Mn(2+)</name>
        <dbReference type="ChEBI" id="CHEBI:29035"/>
        <label>2</label>
    </ligand>
</feature>
<evidence type="ECO:0000256" key="6">
    <source>
        <dbReference type="NCBIfam" id="TIGR01227"/>
    </source>
</evidence>
<keyword evidence="1 5" id="KW-0479">Metal-binding</keyword>
<keyword evidence="4 5" id="KW-0464">Manganese</keyword>
<feature type="binding site" evidence="5">
    <location>
        <position position="165"/>
    </location>
    <ligand>
        <name>Mn(2+)</name>
        <dbReference type="ChEBI" id="CHEBI:29035"/>
        <label>2</label>
    </ligand>
</feature>
<gene>
    <name evidence="5" type="primary">hutG</name>
    <name evidence="10" type="ORF">LX64_03484</name>
</gene>
<comment type="cofactor">
    <cofactor evidence="5 7">
        <name>Mn(2+)</name>
        <dbReference type="ChEBI" id="CHEBI:29035"/>
    </cofactor>
    <text evidence="5 7">Binds 2 manganese ions per subunit.</text>
</comment>
<dbReference type="EMBL" id="QLLL01000006">
    <property type="protein sequence ID" value="RAJ02466.1"/>
    <property type="molecule type" value="Genomic_DNA"/>
</dbReference>
<dbReference type="Gene3D" id="3.40.800.10">
    <property type="entry name" value="Ureohydrolase domain"/>
    <property type="match status" value="1"/>
</dbReference>
<feature type="binding site" evidence="5 7">
    <location>
        <position position="163"/>
    </location>
    <ligand>
        <name>Mn(2+)</name>
        <dbReference type="ChEBI" id="CHEBI:29035"/>
        <label>1</label>
    </ligand>
</feature>
<dbReference type="RefSeq" id="WP_111598905.1">
    <property type="nucleotide sequence ID" value="NZ_QLLL01000006.1"/>
</dbReference>
<feature type="binding site" evidence="7">
    <location>
        <position position="258"/>
    </location>
    <ligand>
        <name>Mn(2+)</name>
        <dbReference type="ChEBI" id="CHEBI:29035"/>
        <label>1</label>
    </ligand>
</feature>
<dbReference type="PANTHER" id="PTHR11358:SF35">
    <property type="entry name" value="FORMIMIDOYLGLUTAMASE"/>
    <property type="match status" value="1"/>
</dbReference>
<feature type="binding site" evidence="5 7">
    <location>
        <position position="136"/>
    </location>
    <ligand>
        <name>Mn(2+)</name>
        <dbReference type="ChEBI" id="CHEBI:29035"/>
        <label>1</label>
    </ligand>
</feature>
<organism evidence="10 11">
    <name type="scientific">Chitinophaga skermanii</name>
    <dbReference type="NCBI Taxonomy" id="331697"/>
    <lineage>
        <taxon>Bacteria</taxon>
        <taxon>Pseudomonadati</taxon>
        <taxon>Bacteroidota</taxon>
        <taxon>Chitinophagia</taxon>
        <taxon>Chitinophagales</taxon>
        <taxon>Chitinophagaceae</taxon>
        <taxon>Chitinophaga</taxon>
    </lineage>
</organism>
<evidence type="ECO:0000256" key="2">
    <source>
        <dbReference type="ARBA" id="ARBA00022801"/>
    </source>
</evidence>
<feature type="binding site" evidence="5">
    <location>
        <position position="258"/>
    </location>
    <ligand>
        <name>Mn(2+)</name>
        <dbReference type="ChEBI" id="CHEBI:29035"/>
        <label>2</label>
    </ligand>
</feature>
<proteinExistence type="inferred from homology"/>
<keyword evidence="3 5" id="KW-0369">Histidine metabolism</keyword>
<evidence type="ECO:0000256" key="5">
    <source>
        <dbReference type="HAMAP-Rule" id="MF_00737"/>
    </source>
</evidence>
<dbReference type="GO" id="GO:0019557">
    <property type="term" value="P:L-histidine catabolic process to glutamate and formate"/>
    <property type="evidence" value="ECO:0007669"/>
    <property type="project" value="UniProtKB-UniPathway"/>
</dbReference>
<evidence type="ECO:0000313" key="11">
    <source>
        <dbReference type="Proteomes" id="UP000249547"/>
    </source>
</evidence>
<feature type="binding site" evidence="7">
    <location>
        <position position="165"/>
    </location>
    <ligand>
        <name>Mn(2+)</name>
        <dbReference type="ChEBI" id="CHEBI:29035"/>
        <label>1</label>
    </ligand>
</feature>
<dbReference type="InterPro" id="IPR006035">
    <property type="entry name" value="Ureohydrolase"/>
</dbReference>
<accession>A0A327QCV6</accession>
<feature type="binding site" evidence="5">
    <location>
        <position position="256"/>
    </location>
    <ligand>
        <name>Mn(2+)</name>
        <dbReference type="ChEBI" id="CHEBI:29035"/>
        <label>2</label>
    </ligand>
</feature>
<dbReference type="OrthoDB" id="9788689at2"/>
<dbReference type="GO" id="GO:0030145">
    <property type="term" value="F:manganese ion binding"/>
    <property type="evidence" value="ECO:0007669"/>
    <property type="project" value="UniProtKB-UniRule"/>
</dbReference>
<keyword evidence="11" id="KW-1185">Reference proteome</keyword>
<dbReference type="Pfam" id="PF00491">
    <property type="entry name" value="Arginase"/>
    <property type="match status" value="1"/>
</dbReference>
<dbReference type="GO" id="GO:0033389">
    <property type="term" value="P:putrescine biosynthetic process from arginine, via agmatine"/>
    <property type="evidence" value="ECO:0007669"/>
    <property type="project" value="TreeGrafter"/>
</dbReference>
<feature type="binding site" evidence="5 7">
    <location>
        <position position="256"/>
    </location>
    <ligand>
        <name>Mn(2+)</name>
        <dbReference type="ChEBI" id="CHEBI:29035"/>
        <label>1</label>
    </ligand>
</feature>
<evidence type="ECO:0000256" key="7">
    <source>
        <dbReference type="PIRSR" id="PIRSR036979-1"/>
    </source>
</evidence>
<dbReference type="GO" id="GO:0008783">
    <property type="term" value="F:agmatinase activity"/>
    <property type="evidence" value="ECO:0007669"/>
    <property type="project" value="TreeGrafter"/>
</dbReference>
<dbReference type="Proteomes" id="UP000249547">
    <property type="component" value="Unassembled WGS sequence"/>
</dbReference>